<reference evidence="4" key="1">
    <citation type="journal article" date="2017" name="Front. Plant Sci.">
        <title>Climate Clever Clovers: New Paradigm to Reduce the Environmental Footprint of Ruminants by Breeding Low Methanogenic Forages Utilizing Haplotype Variation.</title>
        <authorList>
            <person name="Kaur P."/>
            <person name="Appels R."/>
            <person name="Bayer P.E."/>
            <person name="Keeble-Gagnere G."/>
            <person name="Wang J."/>
            <person name="Hirakawa H."/>
            <person name="Shirasawa K."/>
            <person name="Vercoe P."/>
            <person name="Stefanova K."/>
            <person name="Durmic Z."/>
            <person name="Nichols P."/>
            <person name="Revell C."/>
            <person name="Isobe S.N."/>
            <person name="Edwards D."/>
            <person name="Erskine W."/>
        </authorList>
    </citation>
    <scope>NUCLEOTIDE SEQUENCE [LARGE SCALE GENOMIC DNA]</scope>
    <source>
        <strain evidence="4">cv. Daliak</strain>
    </source>
</reference>
<dbReference type="GO" id="GO:0008270">
    <property type="term" value="F:zinc ion binding"/>
    <property type="evidence" value="ECO:0007669"/>
    <property type="project" value="InterPro"/>
</dbReference>
<organism evidence="3 4">
    <name type="scientific">Trifolium subterraneum</name>
    <name type="common">Subterranean clover</name>
    <dbReference type="NCBI Taxonomy" id="3900"/>
    <lineage>
        <taxon>Eukaryota</taxon>
        <taxon>Viridiplantae</taxon>
        <taxon>Streptophyta</taxon>
        <taxon>Embryophyta</taxon>
        <taxon>Tracheophyta</taxon>
        <taxon>Spermatophyta</taxon>
        <taxon>Magnoliopsida</taxon>
        <taxon>eudicotyledons</taxon>
        <taxon>Gunneridae</taxon>
        <taxon>Pentapetalae</taxon>
        <taxon>rosids</taxon>
        <taxon>fabids</taxon>
        <taxon>Fabales</taxon>
        <taxon>Fabaceae</taxon>
        <taxon>Papilionoideae</taxon>
        <taxon>50 kb inversion clade</taxon>
        <taxon>NPAAA clade</taxon>
        <taxon>Hologalegina</taxon>
        <taxon>IRL clade</taxon>
        <taxon>Trifolieae</taxon>
        <taxon>Trifolium</taxon>
    </lineage>
</organism>
<dbReference type="OrthoDB" id="780295at2759"/>
<evidence type="ECO:0000256" key="1">
    <source>
        <dbReference type="SAM" id="MobiDB-lite"/>
    </source>
</evidence>
<feature type="compositionally biased region" description="Basic and acidic residues" evidence="1">
    <location>
        <begin position="203"/>
        <end position="213"/>
    </location>
</feature>
<accession>A0A2Z6MK86</accession>
<proteinExistence type="predicted"/>
<feature type="region of interest" description="Disordered" evidence="1">
    <location>
        <begin position="203"/>
        <end position="274"/>
    </location>
</feature>
<feature type="domain" description="Retrovirus-related Pol polyprotein from transposon TNT 1-94-like beta-barrel" evidence="2">
    <location>
        <begin position="336"/>
        <end position="379"/>
    </location>
</feature>
<feature type="compositionally biased region" description="Low complexity" evidence="1">
    <location>
        <begin position="258"/>
        <end position="271"/>
    </location>
</feature>
<dbReference type="EMBL" id="DF973476">
    <property type="protein sequence ID" value="GAU32011.1"/>
    <property type="molecule type" value="Genomic_DNA"/>
</dbReference>
<gene>
    <name evidence="3" type="ORF">TSUD_158010</name>
</gene>
<dbReference type="SUPFAM" id="SSF57756">
    <property type="entry name" value="Retrovirus zinc finger-like domains"/>
    <property type="match status" value="1"/>
</dbReference>
<evidence type="ECO:0000259" key="2">
    <source>
        <dbReference type="Pfam" id="PF22936"/>
    </source>
</evidence>
<protein>
    <recommendedName>
        <fullName evidence="2">Retrovirus-related Pol polyprotein from transposon TNT 1-94-like beta-barrel domain-containing protein</fullName>
    </recommendedName>
</protein>
<dbReference type="Pfam" id="PF14223">
    <property type="entry name" value="Retrotran_gag_2"/>
    <property type="match status" value="1"/>
</dbReference>
<dbReference type="GO" id="GO:0003676">
    <property type="term" value="F:nucleic acid binding"/>
    <property type="evidence" value="ECO:0007669"/>
    <property type="project" value="InterPro"/>
</dbReference>
<dbReference type="PANTHER" id="PTHR35317:SF35">
    <property type="entry name" value="DUF4219 DOMAIN-CONTAINING PROTEIN"/>
    <property type="match status" value="1"/>
</dbReference>
<dbReference type="Pfam" id="PF22936">
    <property type="entry name" value="Pol_BBD"/>
    <property type="match status" value="1"/>
</dbReference>
<dbReference type="PANTHER" id="PTHR35317">
    <property type="entry name" value="OS04G0629600 PROTEIN"/>
    <property type="match status" value="1"/>
</dbReference>
<dbReference type="InterPro" id="IPR054722">
    <property type="entry name" value="PolX-like_BBD"/>
</dbReference>
<keyword evidence="4" id="KW-1185">Reference proteome</keyword>
<dbReference type="Proteomes" id="UP000242715">
    <property type="component" value="Unassembled WGS sequence"/>
</dbReference>
<dbReference type="InterPro" id="IPR036875">
    <property type="entry name" value="Znf_CCHC_sf"/>
</dbReference>
<dbReference type="AlphaFoldDB" id="A0A2Z6MK86"/>
<name>A0A2Z6MK86_TRISU</name>
<sequence>MSTNHSNDHFLMNLPILTGKNYDNWCKQMKVVFRFQEMWNLVTKGVPTLGARATDEDKESNKELKKRDYKTLFIIHQCVDPENFEKVGDCESSKEAWDILAQSFGGAEQVKEVKLQTFKRQFDLIQMEESETVSDYFTKVIRLVNQIKSCGEVIETKFVVSKILRSLTPRFDHVVAAIETSKRISEISKEELLGCLESNEQRMNERKAAKGKSEVSLQVQSNRGRGGRGRGNGNKGRRNYYNNAKEFQAESSNSQKSNNYHGNSRGRYNNRGRGGYKGFDKSNIQCYNYQKYGHFADECTASKPQDEDAKMVKQEENEVFLMVTLKEEIESDKDQWYLDTGCSTHMNGRKDWFVKINQTTKGKVKFADDSTLTATDIAKFLIPFGLLSDTTLIRQLPSFSSSVCNSSLTPPPSSDGVVLVESNIFASAISPRFGVTHFPRFSLLSISVCRGLSHQFRITVRRLRQR</sequence>
<evidence type="ECO:0000313" key="3">
    <source>
        <dbReference type="EMBL" id="GAU32011.1"/>
    </source>
</evidence>
<evidence type="ECO:0000313" key="4">
    <source>
        <dbReference type="Proteomes" id="UP000242715"/>
    </source>
</evidence>